<evidence type="ECO:0000256" key="2">
    <source>
        <dbReference type="ARBA" id="ARBA00023125"/>
    </source>
</evidence>
<dbReference type="InterPro" id="IPR014710">
    <property type="entry name" value="RmlC-like_jellyroll"/>
</dbReference>
<dbReference type="Gene3D" id="2.60.120.10">
    <property type="entry name" value="Jelly Rolls"/>
    <property type="match status" value="1"/>
</dbReference>
<evidence type="ECO:0000256" key="3">
    <source>
        <dbReference type="ARBA" id="ARBA00023163"/>
    </source>
</evidence>
<dbReference type="PANTHER" id="PTHR24567:SF74">
    <property type="entry name" value="HTH-TYPE TRANSCRIPTIONAL REGULATOR ARCR"/>
    <property type="match status" value="1"/>
</dbReference>
<dbReference type="Pfam" id="PF00027">
    <property type="entry name" value="cNMP_binding"/>
    <property type="match status" value="1"/>
</dbReference>
<accession>A0A7X2LW18</accession>
<dbReference type="InterPro" id="IPR018490">
    <property type="entry name" value="cNMP-bd_dom_sf"/>
</dbReference>
<evidence type="ECO:0000256" key="1">
    <source>
        <dbReference type="ARBA" id="ARBA00023015"/>
    </source>
</evidence>
<evidence type="ECO:0000313" key="6">
    <source>
        <dbReference type="Proteomes" id="UP000446768"/>
    </source>
</evidence>
<reference evidence="5 6" key="1">
    <citation type="submission" date="2019-11" db="EMBL/GenBank/DDBJ databases">
        <title>Novel species isolated from a subtropical stream in China.</title>
        <authorList>
            <person name="Lu H."/>
        </authorList>
    </citation>
    <scope>NUCLEOTIDE SEQUENCE [LARGE SCALE GENOMIC DNA]</scope>
    <source>
        <strain evidence="5 6">FT92W</strain>
    </source>
</reference>
<dbReference type="Pfam" id="PF13545">
    <property type="entry name" value="HTH_Crp_2"/>
    <property type="match status" value="1"/>
</dbReference>
<protein>
    <submittedName>
        <fullName evidence="5">Cyclic nucleotide-binding domain-containing protein</fullName>
    </submittedName>
</protein>
<dbReference type="GO" id="GO:0003700">
    <property type="term" value="F:DNA-binding transcription factor activity"/>
    <property type="evidence" value="ECO:0007669"/>
    <property type="project" value="TreeGrafter"/>
</dbReference>
<dbReference type="Proteomes" id="UP000446768">
    <property type="component" value="Unassembled WGS sequence"/>
</dbReference>
<feature type="domain" description="Cyclic nucleotide-binding" evidence="4">
    <location>
        <begin position="10"/>
        <end position="130"/>
    </location>
</feature>
<dbReference type="PANTHER" id="PTHR24567">
    <property type="entry name" value="CRP FAMILY TRANSCRIPTIONAL REGULATORY PROTEIN"/>
    <property type="match status" value="1"/>
</dbReference>
<keyword evidence="6" id="KW-1185">Reference proteome</keyword>
<dbReference type="EMBL" id="WKJJ01000015">
    <property type="protein sequence ID" value="MRV74459.1"/>
    <property type="molecule type" value="Genomic_DNA"/>
</dbReference>
<dbReference type="InterPro" id="IPR000595">
    <property type="entry name" value="cNMP-bd_dom"/>
</dbReference>
<dbReference type="AlphaFoldDB" id="A0A7X2LW18"/>
<dbReference type="SUPFAM" id="SSF51206">
    <property type="entry name" value="cAMP-binding domain-like"/>
    <property type="match status" value="1"/>
</dbReference>
<evidence type="ECO:0000259" key="4">
    <source>
        <dbReference type="PROSITE" id="PS50042"/>
    </source>
</evidence>
<name>A0A7X2LW18_9BURK</name>
<dbReference type="RefSeq" id="WP_154378079.1">
    <property type="nucleotide sequence ID" value="NZ_WKJJ01000015.1"/>
</dbReference>
<dbReference type="SMART" id="SM00100">
    <property type="entry name" value="cNMP"/>
    <property type="match status" value="1"/>
</dbReference>
<evidence type="ECO:0000313" key="5">
    <source>
        <dbReference type="EMBL" id="MRV74459.1"/>
    </source>
</evidence>
<dbReference type="InterPro" id="IPR012318">
    <property type="entry name" value="HTH_CRP"/>
</dbReference>
<keyword evidence="3" id="KW-0804">Transcription</keyword>
<dbReference type="SUPFAM" id="SSF46785">
    <property type="entry name" value="Winged helix' DNA-binding domain"/>
    <property type="match status" value="1"/>
</dbReference>
<dbReference type="Gene3D" id="1.10.10.10">
    <property type="entry name" value="Winged helix-like DNA-binding domain superfamily/Winged helix DNA-binding domain"/>
    <property type="match status" value="1"/>
</dbReference>
<dbReference type="GO" id="GO:0003677">
    <property type="term" value="F:DNA binding"/>
    <property type="evidence" value="ECO:0007669"/>
    <property type="project" value="UniProtKB-KW"/>
</dbReference>
<gene>
    <name evidence="5" type="ORF">GJ700_22375</name>
</gene>
<dbReference type="PROSITE" id="PS50042">
    <property type="entry name" value="CNMP_BINDING_3"/>
    <property type="match status" value="1"/>
</dbReference>
<dbReference type="InterPro" id="IPR036390">
    <property type="entry name" value="WH_DNA-bd_sf"/>
</dbReference>
<dbReference type="CDD" id="cd00038">
    <property type="entry name" value="CAP_ED"/>
    <property type="match status" value="1"/>
</dbReference>
<dbReference type="GO" id="GO:0005829">
    <property type="term" value="C:cytosol"/>
    <property type="evidence" value="ECO:0007669"/>
    <property type="project" value="TreeGrafter"/>
</dbReference>
<dbReference type="SMART" id="SM00419">
    <property type="entry name" value="HTH_CRP"/>
    <property type="match status" value="1"/>
</dbReference>
<keyword evidence="2" id="KW-0238">DNA-binding</keyword>
<proteinExistence type="predicted"/>
<organism evidence="5 6">
    <name type="scientific">Pseudoduganella rivuli</name>
    <dbReference type="NCBI Taxonomy" id="2666085"/>
    <lineage>
        <taxon>Bacteria</taxon>
        <taxon>Pseudomonadati</taxon>
        <taxon>Pseudomonadota</taxon>
        <taxon>Betaproteobacteria</taxon>
        <taxon>Burkholderiales</taxon>
        <taxon>Oxalobacteraceae</taxon>
        <taxon>Telluria group</taxon>
        <taxon>Pseudoduganella</taxon>
    </lineage>
</organism>
<sequence>MPFPRHHATLLDNLIPATRQAVLQAGTERRYRDGQVIHRQGDNNRALQVILEGAVTFSRLDAEGRQVTMATVGAGGIFGQIPLLTGRLRTHDAMAAGDARVLHIAPESFNGLLQRHPDLREALLADLADALAQALDLLDDSQRLALPQRMARYLLAKAGSPEPGGPPTVHASQSDIASALNVTREAVAMALKHFRADGMVETRYRAIVLARPDALHAIARLPPP</sequence>
<comment type="caution">
    <text evidence="5">The sequence shown here is derived from an EMBL/GenBank/DDBJ whole genome shotgun (WGS) entry which is preliminary data.</text>
</comment>
<dbReference type="InterPro" id="IPR036388">
    <property type="entry name" value="WH-like_DNA-bd_sf"/>
</dbReference>
<keyword evidence="1" id="KW-0805">Transcription regulation</keyword>
<dbReference type="InterPro" id="IPR050397">
    <property type="entry name" value="Env_Response_Regulators"/>
</dbReference>